<dbReference type="Gene3D" id="1.20.120.350">
    <property type="entry name" value="Voltage-gated potassium channels. Chain C"/>
    <property type="match status" value="1"/>
</dbReference>
<keyword evidence="11 19" id="KW-1133">Transmembrane helix</keyword>
<dbReference type="OrthoDB" id="9799090at2"/>
<comment type="similarity">
    <text evidence="18">Belongs to the potassium channel family.</text>
</comment>
<evidence type="ECO:0000256" key="9">
    <source>
        <dbReference type="ARBA" id="ARBA00022882"/>
    </source>
</evidence>
<keyword evidence="9" id="KW-0851">Voltage-gated channel</keyword>
<dbReference type="Gene3D" id="1.10.287.70">
    <property type="match status" value="1"/>
</dbReference>
<keyword evidence="12" id="KW-0406">Ion transport</keyword>
<dbReference type="InterPro" id="IPR005821">
    <property type="entry name" value="Ion_trans_dom"/>
</dbReference>
<reference evidence="21 22" key="1">
    <citation type="journal article" date="2013" name="Genome Announc.">
        <title>Complete genome sequence of Simiduia agarivorans SA1(T), a marine bacterium able to degrade a variety of polysaccharides.</title>
        <authorList>
            <person name="Lin S.Y."/>
            <person name="Shieh W.Y."/>
            <person name="Chen J.S."/>
            <person name="Tang S.L."/>
        </authorList>
    </citation>
    <scope>NUCLEOTIDE SEQUENCE [LARGE SCALE GENOMIC DNA]</scope>
    <source>
        <strain evidence="22">DSM 21679 / JCM 13881 / BCRC 17597 / SA1</strain>
    </source>
</reference>
<evidence type="ECO:0000256" key="18">
    <source>
        <dbReference type="ARBA" id="ARBA00060926"/>
    </source>
</evidence>
<keyword evidence="5" id="KW-0116">cAMP-binding</keyword>
<evidence type="ECO:0000256" key="11">
    <source>
        <dbReference type="ARBA" id="ARBA00022989"/>
    </source>
</evidence>
<feature type="transmembrane region" description="Helical" evidence="19">
    <location>
        <begin position="154"/>
        <end position="175"/>
    </location>
</feature>
<name>K4KXQ1_SIMAS</name>
<evidence type="ECO:0000256" key="12">
    <source>
        <dbReference type="ARBA" id="ARBA00023065"/>
    </source>
</evidence>
<keyword evidence="10" id="KW-0630">Potassium</keyword>
<dbReference type="PRINTS" id="PR00169">
    <property type="entry name" value="KCHANNEL"/>
</dbReference>
<dbReference type="GO" id="GO:0005249">
    <property type="term" value="F:voltage-gated potassium channel activity"/>
    <property type="evidence" value="ECO:0007669"/>
    <property type="project" value="InterPro"/>
</dbReference>
<gene>
    <name evidence="21" type="ordered locus">M5M_07445</name>
</gene>
<dbReference type="InterPro" id="IPR028325">
    <property type="entry name" value="VG_K_chnl"/>
</dbReference>
<evidence type="ECO:0000256" key="16">
    <source>
        <dbReference type="ARBA" id="ARBA00023303"/>
    </source>
</evidence>
<evidence type="ECO:0000256" key="14">
    <source>
        <dbReference type="ARBA" id="ARBA00023149"/>
    </source>
</evidence>
<dbReference type="PANTHER" id="PTHR11537">
    <property type="entry name" value="VOLTAGE-GATED POTASSIUM CHANNEL"/>
    <property type="match status" value="1"/>
</dbReference>
<evidence type="ECO:0000256" key="19">
    <source>
        <dbReference type="SAM" id="Phobius"/>
    </source>
</evidence>
<dbReference type="AlphaFoldDB" id="K4KXQ1"/>
<dbReference type="KEGG" id="saga:M5M_07445"/>
<evidence type="ECO:0000256" key="13">
    <source>
        <dbReference type="ARBA" id="ARBA00023136"/>
    </source>
</evidence>
<evidence type="ECO:0000256" key="17">
    <source>
        <dbReference type="ARBA" id="ARBA00058429"/>
    </source>
</evidence>
<dbReference type="SUPFAM" id="SSF81324">
    <property type="entry name" value="Voltage-gated potassium channels"/>
    <property type="match status" value="1"/>
</dbReference>
<keyword evidence="7" id="KW-0547">Nucleotide-binding</keyword>
<comment type="subcellular location">
    <subcellularLocation>
        <location evidence="1">Cell membrane</location>
        <topology evidence="1">Multi-pass membrane protein</topology>
    </subcellularLocation>
</comment>
<accession>K4KXQ1</accession>
<proteinExistence type="inferred from homology"/>
<comment type="function">
    <text evidence="17">Cyclic nucleotide-regulated potassium channel activated by cAMP.</text>
</comment>
<keyword evidence="22" id="KW-1185">Reference proteome</keyword>
<keyword evidence="8" id="KW-0631">Potassium channel</keyword>
<sequence>MANSLRFRTYQLLETNKGFASRLFNALLMLLIFANVVAVVVESVRSIYLEWQREFYWFELVSVAIFTVEYLLRIWVAPDHPQFNRRRYPRLAFMRSGMALVDILAIAPFYLSMLVGIDARVLRGLRLLRIFKLTRYSASMELMVTVIKKELPSIGSAMFVMAILIILAASGMYVVERDAQPEAFGSIPHALWWATVTLTTVGYGDVVPVTLMGRVFGVLLMLTGVGMAALPAGILAAGYSRELGLRREKFEAELKHALEDGQLTQQESVVLAQMKADLGVSDEEEQELLRKFNSHLKSCPHCGEKFNLKDLV</sequence>
<keyword evidence="14" id="KW-0114">cAMP</keyword>
<evidence type="ECO:0000259" key="20">
    <source>
        <dbReference type="Pfam" id="PF00520"/>
    </source>
</evidence>
<keyword evidence="16 21" id="KW-0407">Ion channel</keyword>
<dbReference type="GO" id="GO:0001508">
    <property type="term" value="P:action potential"/>
    <property type="evidence" value="ECO:0007669"/>
    <property type="project" value="TreeGrafter"/>
</dbReference>
<dbReference type="Proteomes" id="UP000000466">
    <property type="component" value="Chromosome"/>
</dbReference>
<dbReference type="eggNOG" id="COG0664">
    <property type="taxonomic scope" value="Bacteria"/>
</dbReference>
<keyword evidence="4" id="KW-0633">Potassium transport</keyword>
<dbReference type="STRING" id="1117647.M5M_07445"/>
<feature type="transmembrane region" description="Helical" evidence="19">
    <location>
        <begin position="216"/>
        <end position="239"/>
    </location>
</feature>
<evidence type="ECO:0000256" key="5">
    <source>
        <dbReference type="ARBA" id="ARBA00022566"/>
    </source>
</evidence>
<evidence type="ECO:0000313" key="22">
    <source>
        <dbReference type="Proteomes" id="UP000000466"/>
    </source>
</evidence>
<organism evidence="21 22">
    <name type="scientific">Simiduia agarivorans (strain DSM 21679 / JCM 13881 / BCRC 17597 / SA1)</name>
    <dbReference type="NCBI Taxonomy" id="1117647"/>
    <lineage>
        <taxon>Bacteria</taxon>
        <taxon>Pseudomonadati</taxon>
        <taxon>Pseudomonadota</taxon>
        <taxon>Gammaproteobacteria</taxon>
        <taxon>Cellvibrionales</taxon>
        <taxon>Cellvibrionaceae</taxon>
        <taxon>Simiduia</taxon>
    </lineage>
</organism>
<evidence type="ECO:0000256" key="2">
    <source>
        <dbReference type="ARBA" id="ARBA00022448"/>
    </source>
</evidence>
<dbReference type="HOGENOM" id="CLU_011722_1_1_6"/>
<evidence type="ECO:0000256" key="15">
    <source>
        <dbReference type="ARBA" id="ARBA00023286"/>
    </source>
</evidence>
<keyword evidence="2" id="KW-0813">Transport</keyword>
<evidence type="ECO:0000256" key="4">
    <source>
        <dbReference type="ARBA" id="ARBA00022538"/>
    </source>
</evidence>
<keyword evidence="6 19" id="KW-0812">Transmembrane</keyword>
<keyword evidence="15" id="KW-1071">Ligand-gated ion channel</keyword>
<feature type="transmembrane region" description="Helical" evidence="19">
    <location>
        <begin position="97"/>
        <end position="117"/>
    </location>
</feature>
<evidence type="ECO:0000256" key="7">
    <source>
        <dbReference type="ARBA" id="ARBA00022741"/>
    </source>
</evidence>
<dbReference type="EMBL" id="CP003746">
    <property type="protein sequence ID" value="AFU98682.1"/>
    <property type="molecule type" value="Genomic_DNA"/>
</dbReference>
<evidence type="ECO:0000256" key="1">
    <source>
        <dbReference type="ARBA" id="ARBA00004651"/>
    </source>
</evidence>
<evidence type="ECO:0000256" key="10">
    <source>
        <dbReference type="ARBA" id="ARBA00022958"/>
    </source>
</evidence>
<evidence type="ECO:0000256" key="8">
    <source>
        <dbReference type="ARBA" id="ARBA00022826"/>
    </source>
</evidence>
<dbReference type="GO" id="GO:0008076">
    <property type="term" value="C:voltage-gated potassium channel complex"/>
    <property type="evidence" value="ECO:0007669"/>
    <property type="project" value="InterPro"/>
</dbReference>
<dbReference type="GO" id="GO:0030552">
    <property type="term" value="F:cAMP binding"/>
    <property type="evidence" value="ECO:0007669"/>
    <property type="project" value="UniProtKB-KW"/>
</dbReference>
<dbReference type="Pfam" id="PF00520">
    <property type="entry name" value="Ion_trans"/>
    <property type="match status" value="1"/>
</dbReference>
<feature type="transmembrane region" description="Helical" evidence="19">
    <location>
        <begin position="56"/>
        <end position="76"/>
    </location>
</feature>
<feature type="transmembrane region" description="Helical" evidence="19">
    <location>
        <begin position="23"/>
        <end position="44"/>
    </location>
</feature>
<evidence type="ECO:0000256" key="3">
    <source>
        <dbReference type="ARBA" id="ARBA00022475"/>
    </source>
</evidence>
<keyword evidence="13 19" id="KW-0472">Membrane</keyword>
<dbReference type="RefSeq" id="WP_015046855.1">
    <property type="nucleotide sequence ID" value="NC_018868.3"/>
</dbReference>
<dbReference type="InterPro" id="IPR027359">
    <property type="entry name" value="Volt_channel_dom_sf"/>
</dbReference>
<evidence type="ECO:0000313" key="21">
    <source>
        <dbReference type="EMBL" id="AFU98682.1"/>
    </source>
</evidence>
<protein>
    <submittedName>
        <fullName evidence="21">VIC family potassium channel protein</fullName>
    </submittedName>
</protein>
<feature type="transmembrane region" description="Helical" evidence="19">
    <location>
        <begin position="187"/>
        <end position="204"/>
    </location>
</feature>
<dbReference type="FunFam" id="1.10.287.70:FF:000181">
    <property type="entry name" value="Cyclic nucleotide-gated potassium channel mll3241"/>
    <property type="match status" value="1"/>
</dbReference>
<dbReference type="PANTHER" id="PTHR11537:SF254">
    <property type="entry name" value="POTASSIUM VOLTAGE-GATED CHANNEL PROTEIN SHAB"/>
    <property type="match status" value="1"/>
</dbReference>
<feature type="domain" description="Ion transport" evidence="20">
    <location>
        <begin position="22"/>
        <end position="240"/>
    </location>
</feature>
<evidence type="ECO:0000256" key="6">
    <source>
        <dbReference type="ARBA" id="ARBA00022692"/>
    </source>
</evidence>
<keyword evidence="3" id="KW-1003">Cell membrane</keyword>